<dbReference type="EMBL" id="FWWZ01000001">
    <property type="protein sequence ID" value="SMC09107.1"/>
    <property type="molecule type" value="Genomic_DNA"/>
</dbReference>
<dbReference type="InterPro" id="IPR032466">
    <property type="entry name" value="Metal_Hydrolase"/>
</dbReference>
<dbReference type="GO" id="GO:0016810">
    <property type="term" value="F:hydrolase activity, acting on carbon-nitrogen (but not peptide) bonds"/>
    <property type="evidence" value="ECO:0007669"/>
    <property type="project" value="InterPro"/>
</dbReference>
<sequence>MQIAYAKYLLTPHTIEQDMAIAYDKEIIAIAPLEKLRAQFPSAEIHDYGNAALLPTFANPHVHLEFSANRATLSYGDFLVWLYSVIEHREDLLPRCEKECLEEAIKQILHSGTSAIGEISSYGEEMELCAASPLRVHFFNEIIGSNPAAADVMYASFIERYARSKKLESPTFKAGIAIHSPYSVHYILAKKALEIAKRDNALVSVHYAESRAEREWLDHATGPFKKFFKELLGQSTPANEPMRFLELFQDLRTLFVHMINTTDKERELLKNFDATIIHCPVSNRLLGNGVLDIDALHNPYTLATDGLSSNYSLNMYEEMRAALFMHPYKNAVTFAKDLIVKSTDFSHEILGFPGGKIAPGLPANFQIVDIPDDLRAREEIYLHIILHTQLPRKVIIDGTEL</sequence>
<dbReference type="STRING" id="1069081.SAMN05660197_0905"/>
<protein>
    <submittedName>
        <fullName evidence="3">Cytosine/adenosine deaminase</fullName>
    </submittedName>
</protein>
<dbReference type="Gene3D" id="2.30.40.10">
    <property type="entry name" value="Urease, subunit C, domain 1"/>
    <property type="match status" value="1"/>
</dbReference>
<proteinExistence type="predicted"/>
<dbReference type="SUPFAM" id="SSF51338">
    <property type="entry name" value="Composite domain of metallo-dependent hydrolases"/>
    <property type="match status" value="1"/>
</dbReference>
<evidence type="ECO:0000313" key="3">
    <source>
        <dbReference type="EMBL" id="SMC09107.1"/>
    </source>
</evidence>
<dbReference type="OrthoDB" id="9807210at2"/>
<keyword evidence="1" id="KW-0378">Hydrolase</keyword>
<evidence type="ECO:0000259" key="2">
    <source>
        <dbReference type="Pfam" id="PF01979"/>
    </source>
</evidence>
<dbReference type="Pfam" id="PF01979">
    <property type="entry name" value="Amidohydro_1"/>
    <property type="match status" value="1"/>
</dbReference>
<dbReference type="Gene3D" id="3.20.20.140">
    <property type="entry name" value="Metal-dependent hydrolases"/>
    <property type="match status" value="1"/>
</dbReference>
<dbReference type="NCBIfam" id="NF006269">
    <property type="entry name" value="PRK08418.1"/>
    <property type="match status" value="1"/>
</dbReference>
<dbReference type="InterPro" id="IPR011059">
    <property type="entry name" value="Metal-dep_hydrolase_composite"/>
</dbReference>
<dbReference type="AlphaFoldDB" id="A0A1W1WS39"/>
<dbReference type="RefSeq" id="WP_084275356.1">
    <property type="nucleotide sequence ID" value="NZ_AP026671.1"/>
</dbReference>
<dbReference type="InterPro" id="IPR006680">
    <property type="entry name" value="Amidohydro-rel"/>
</dbReference>
<dbReference type="InterPro" id="IPR050287">
    <property type="entry name" value="MTA/SAH_deaminase"/>
</dbReference>
<evidence type="ECO:0000313" key="4">
    <source>
        <dbReference type="Proteomes" id="UP000192602"/>
    </source>
</evidence>
<dbReference type="PANTHER" id="PTHR43794:SF11">
    <property type="entry name" value="AMIDOHYDROLASE-RELATED DOMAIN-CONTAINING PROTEIN"/>
    <property type="match status" value="1"/>
</dbReference>
<accession>A0A1W1WS39</accession>
<dbReference type="Proteomes" id="UP000192602">
    <property type="component" value="Unassembled WGS sequence"/>
</dbReference>
<reference evidence="4" key="1">
    <citation type="submission" date="2017-04" db="EMBL/GenBank/DDBJ databases">
        <authorList>
            <person name="Varghese N."/>
            <person name="Submissions S."/>
        </authorList>
    </citation>
    <scope>NUCLEOTIDE SEQUENCE [LARGE SCALE GENOMIC DNA]</scope>
    <source>
        <strain evidence="4">DSM 16512</strain>
    </source>
</reference>
<dbReference type="PANTHER" id="PTHR43794">
    <property type="entry name" value="AMINOHYDROLASE SSNA-RELATED"/>
    <property type="match status" value="1"/>
</dbReference>
<name>A0A1W1WS39_9BACT</name>
<feature type="domain" description="Amidohydrolase-related" evidence="2">
    <location>
        <begin position="53"/>
        <end position="373"/>
    </location>
</feature>
<evidence type="ECO:0000256" key="1">
    <source>
        <dbReference type="ARBA" id="ARBA00022801"/>
    </source>
</evidence>
<organism evidence="3 4">
    <name type="scientific">Nitratiruptor tergarcus DSM 16512</name>
    <dbReference type="NCBI Taxonomy" id="1069081"/>
    <lineage>
        <taxon>Bacteria</taxon>
        <taxon>Pseudomonadati</taxon>
        <taxon>Campylobacterota</taxon>
        <taxon>Epsilonproteobacteria</taxon>
        <taxon>Nautiliales</taxon>
        <taxon>Nitratiruptoraceae</taxon>
        <taxon>Nitratiruptor</taxon>
    </lineage>
</organism>
<keyword evidence="4" id="KW-1185">Reference proteome</keyword>
<dbReference type="SUPFAM" id="SSF51556">
    <property type="entry name" value="Metallo-dependent hydrolases"/>
    <property type="match status" value="1"/>
</dbReference>
<gene>
    <name evidence="3" type="ORF">SAMN05660197_0905</name>
</gene>